<organism evidence="2 3">
    <name type="scientific">Roridomyces roridus</name>
    <dbReference type="NCBI Taxonomy" id="1738132"/>
    <lineage>
        <taxon>Eukaryota</taxon>
        <taxon>Fungi</taxon>
        <taxon>Dikarya</taxon>
        <taxon>Basidiomycota</taxon>
        <taxon>Agaricomycotina</taxon>
        <taxon>Agaricomycetes</taxon>
        <taxon>Agaricomycetidae</taxon>
        <taxon>Agaricales</taxon>
        <taxon>Marasmiineae</taxon>
        <taxon>Mycenaceae</taxon>
        <taxon>Roridomyces</taxon>
    </lineage>
</organism>
<dbReference type="InterPro" id="IPR036457">
    <property type="entry name" value="PPM-type-like_dom_sf"/>
</dbReference>
<sequence length="398" mass="43690">MSNQKENRWGQLYTPIQNSEELSQLLDHLANAETIGATDAVTFQPCKSDISQDRFFVEEWDKGWKFLAVVRRHRCSGDALKDLQCDGHAGHETVTHVVATLPGLVRDALKDNDADPGSILCAAIEQIDARIGQDLLELFPDGPAALSDDEIDTLINDDGPNSAKVLRCMRGSTVLAALIGPDHDLWVASLGDCQAVLGFKAPSGQWESQILSSNHNGANETEAARVQSEHPGEPETILRERVLGAIAVTRAVGDFLFKLPSVYTTRVFMNAKPGFQFSSKIADFLGRNLTPPYLSAKCDLQHVHLPSLGSSEPPFLVLASDGLIDLSCDTYGYDHRDLTLMAKKWTQVLARQERTGNGALYLLRDAMGQDEDSVSAWLTVESDSKWMDDITVLFTPLL</sequence>
<proteinExistence type="predicted"/>
<evidence type="ECO:0000313" key="2">
    <source>
        <dbReference type="EMBL" id="KAJ7647462.1"/>
    </source>
</evidence>
<dbReference type="InterPro" id="IPR001932">
    <property type="entry name" value="PPM-type_phosphatase-like_dom"/>
</dbReference>
<dbReference type="CDD" id="cd00143">
    <property type="entry name" value="PP2Cc"/>
    <property type="match status" value="1"/>
</dbReference>
<dbReference type="PROSITE" id="PS51746">
    <property type="entry name" value="PPM_2"/>
    <property type="match status" value="1"/>
</dbReference>
<dbReference type="EMBL" id="JARKIF010000002">
    <property type="protein sequence ID" value="KAJ7647462.1"/>
    <property type="molecule type" value="Genomic_DNA"/>
</dbReference>
<feature type="domain" description="PPM-type phosphatase" evidence="1">
    <location>
        <begin position="47"/>
        <end position="397"/>
    </location>
</feature>
<gene>
    <name evidence="2" type="ORF">FB45DRAFT_822373</name>
</gene>
<accession>A0AAD7FWR6</accession>
<dbReference type="Pfam" id="PF00481">
    <property type="entry name" value="PP2C"/>
    <property type="match status" value="1"/>
</dbReference>
<reference evidence="2" key="1">
    <citation type="submission" date="2023-03" db="EMBL/GenBank/DDBJ databases">
        <title>Massive genome expansion in bonnet fungi (Mycena s.s.) driven by repeated elements and novel gene families across ecological guilds.</title>
        <authorList>
            <consortium name="Lawrence Berkeley National Laboratory"/>
            <person name="Harder C.B."/>
            <person name="Miyauchi S."/>
            <person name="Viragh M."/>
            <person name="Kuo A."/>
            <person name="Thoen E."/>
            <person name="Andreopoulos B."/>
            <person name="Lu D."/>
            <person name="Skrede I."/>
            <person name="Drula E."/>
            <person name="Henrissat B."/>
            <person name="Morin E."/>
            <person name="Kohler A."/>
            <person name="Barry K."/>
            <person name="LaButti K."/>
            <person name="Morin E."/>
            <person name="Salamov A."/>
            <person name="Lipzen A."/>
            <person name="Mereny Z."/>
            <person name="Hegedus B."/>
            <person name="Baldrian P."/>
            <person name="Stursova M."/>
            <person name="Weitz H."/>
            <person name="Taylor A."/>
            <person name="Grigoriev I.V."/>
            <person name="Nagy L.G."/>
            <person name="Martin F."/>
            <person name="Kauserud H."/>
        </authorList>
    </citation>
    <scope>NUCLEOTIDE SEQUENCE</scope>
    <source>
        <strain evidence="2">9284</strain>
    </source>
</reference>
<dbReference type="Proteomes" id="UP001221142">
    <property type="component" value="Unassembled WGS sequence"/>
</dbReference>
<dbReference type="SMART" id="SM00332">
    <property type="entry name" value="PP2Cc"/>
    <property type="match status" value="1"/>
</dbReference>
<dbReference type="InterPro" id="IPR015655">
    <property type="entry name" value="PP2C"/>
</dbReference>
<dbReference type="Gene3D" id="3.60.40.10">
    <property type="entry name" value="PPM-type phosphatase domain"/>
    <property type="match status" value="1"/>
</dbReference>
<dbReference type="SUPFAM" id="SSF81606">
    <property type="entry name" value="PP2C-like"/>
    <property type="match status" value="1"/>
</dbReference>
<dbReference type="GO" id="GO:0004722">
    <property type="term" value="F:protein serine/threonine phosphatase activity"/>
    <property type="evidence" value="ECO:0007669"/>
    <property type="project" value="InterPro"/>
</dbReference>
<dbReference type="PANTHER" id="PTHR13832:SF792">
    <property type="entry name" value="GM14286P"/>
    <property type="match status" value="1"/>
</dbReference>
<evidence type="ECO:0000313" key="3">
    <source>
        <dbReference type="Proteomes" id="UP001221142"/>
    </source>
</evidence>
<dbReference type="PANTHER" id="PTHR13832">
    <property type="entry name" value="PROTEIN PHOSPHATASE 2C"/>
    <property type="match status" value="1"/>
</dbReference>
<protein>
    <submittedName>
        <fullName evidence="2">Protein serine threonine phosphatase 2C</fullName>
    </submittedName>
</protein>
<evidence type="ECO:0000259" key="1">
    <source>
        <dbReference type="PROSITE" id="PS51746"/>
    </source>
</evidence>
<comment type="caution">
    <text evidence="2">The sequence shown here is derived from an EMBL/GenBank/DDBJ whole genome shotgun (WGS) entry which is preliminary data.</text>
</comment>
<dbReference type="AlphaFoldDB" id="A0AAD7FWR6"/>
<name>A0AAD7FWR6_9AGAR</name>
<keyword evidence="3" id="KW-1185">Reference proteome</keyword>